<gene>
    <name evidence="2" type="ordered locus">Solca_4288</name>
</gene>
<keyword evidence="1" id="KW-0472">Membrane</keyword>
<dbReference type="KEGG" id="scn:Solca_4288"/>
<dbReference type="HOGENOM" id="CLU_3358538_0_0_10"/>
<accession>H8KM96</accession>
<organism evidence="2 3">
    <name type="scientific">Solitalea canadensis (strain ATCC 29591 / DSM 3403 / JCM 21819 / LMG 8368 / NBRC 15130 / NCIMB 12057 / USAM 9D)</name>
    <name type="common">Flexibacter canadensis</name>
    <dbReference type="NCBI Taxonomy" id="929556"/>
    <lineage>
        <taxon>Bacteria</taxon>
        <taxon>Pseudomonadati</taxon>
        <taxon>Bacteroidota</taxon>
        <taxon>Sphingobacteriia</taxon>
        <taxon>Sphingobacteriales</taxon>
        <taxon>Sphingobacteriaceae</taxon>
        <taxon>Solitalea</taxon>
    </lineage>
</organism>
<keyword evidence="1" id="KW-1133">Transmembrane helix</keyword>
<name>H8KM96_SOLCM</name>
<evidence type="ECO:0000313" key="2">
    <source>
        <dbReference type="EMBL" id="AFD09278.1"/>
    </source>
</evidence>
<evidence type="ECO:0000313" key="3">
    <source>
        <dbReference type="Proteomes" id="UP000007590"/>
    </source>
</evidence>
<dbReference type="Proteomes" id="UP000007590">
    <property type="component" value="Chromosome"/>
</dbReference>
<keyword evidence="3" id="KW-1185">Reference proteome</keyword>
<keyword evidence="1" id="KW-0812">Transmembrane</keyword>
<dbReference type="EMBL" id="CP003349">
    <property type="protein sequence ID" value="AFD09278.1"/>
    <property type="molecule type" value="Genomic_DNA"/>
</dbReference>
<feature type="transmembrane region" description="Helical" evidence="1">
    <location>
        <begin position="6"/>
        <end position="24"/>
    </location>
</feature>
<proteinExistence type="predicted"/>
<reference evidence="2" key="1">
    <citation type="submission" date="2012-02" db="EMBL/GenBank/DDBJ databases">
        <title>The complete genome of Solitalea canadensis DSM 3403.</title>
        <authorList>
            <consortium name="US DOE Joint Genome Institute (JGI-PGF)"/>
            <person name="Lucas S."/>
            <person name="Copeland A."/>
            <person name="Lapidus A."/>
            <person name="Glavina del Rio T."/>
            <person name="Dalin E."/>
            <person name="Tice H."/>
            <person name="Bruce D."/>
            <person name="Goodwin L."/>
            <person name="Pitluck S."/>
            <person name="Peters L."/>
            <person name="Ovchinnikova G."/>
            <person name="Lu M."/>
            <person name="Kyrpides N."/>
            <person name="Mavromatis K."/>
            <person name="Ivanova N."/>
            <person name="Brettin T."/>
            <person name="Detter J.C."/>
            <person name="Han C."/>
            <person name="Larimer F."/>
            <person name="Land M."/>
            <person name="Hauser L."/>
            <person name="Markowitz V."/>
            <person name="Cheng J.-F."/>
            <person name="Hugenholtz P."/>
            <person name="Woyke T."/>
            <person name="Wu D."/>
            <person name="Spring S."/>
            <person name="Schroeder M."/>
            <person name="Kopitz M."/>
            <person name="Brambilla E."/>
            <person name="Klenk H.-P."/>
            <person name="Eisen J.A."/>
        </authorList>
    </citation>
    <scope>NUCLEOTIDE SEQUENCE</scope>
    <source>
        <strain evidence="2">DSM 3403</strain>
    </source>
</reference>
<protein>
    <submittedName>
        <fullName evidence="2">Uncharacterized protein</fullName>
    </submittedName>
</protein>
<dbReference type="STRING" id="929556.Solca_4288"/>
<evidence type="ECO:0000256" key="1">
    <source>
        <dbReference type="SAM" id="Phobius"/>
    </source>
</evidence>
<sequence>MYQMEINYVFVVFLGLLIVGAYYFSPFDFKVEDEED</sequence>
<dbReference type="AlphaFoldDB" id="H8KM96"/>